<dbReference type="Gene3D" id="2.150.10.10">
    <property type="entry name" value="Serralysin-like metalloprotease, C-terminal"/>
    <property type="match status" value="3"/>
</dbReference>
<dbReference type="Pfam" id="PF00353">
    <property type="entry name" value="HemolysinCabind"/>
    <property type="match status" value="5"/>
</dbReference>
<evidence type="ECO:0000313" key="2">
    <source>
        <dbReference type="EMBL" id="WZK88299.1"/>
    </source>
</evidence>
<dbReference type="PRINTS" id="PR00313">
    <property type="entry name" value="CABNDNGRPT"/>
</dbReference>
<organism evidence="2 3">
    <name type="scientific">Aliisedimentitalea scapharcae</name>
    <dbReference type="NCBI Taxonomy" id="1524259"/>
    <lineage>
        <taxon>Bacteria</taxon>
        <taxon>Pseudomonadati</taxon>
        <taxon>Pseudomonadota</taxon>
        <taxon>Alphaproteobacteria</taxon>
        <taxon>Rhodobacterales</taxon>
        <taxon>Roseobacteraceae</taxon>
        <taxon>Aliisedimentitalea</taxon>
    </lineage>
</organism>
<keyword evidence="3" id="KW-1185">Reference proteome</keyword>
<dbReference type="PROSITE" id="PS00330">
    <property type="entry name" value="HEMOLYSIN_CALCIUM"/>
    <property type="match status" value="2"/>
</dbReference>
<dbReference type="InterPro" id="IPR011049">
    <property type="entry name" value="Serralysin-like_metalloprot_C"/>
</dbReference>
<dbReference type="Proteomes" id="UP001623232">
    <property type="component" value="Chromosome"/>
</dbReference>
<gene>
    <name evidence="2" type="ORF">QEZ52_17100</name>
</gene>
<name>A0ABZ2XSH7_9RHOB</name>
<protein>
    <submittedName>
        <fullName evidence="2">CHRD domain-containing protein</fullName>
    </submittedName>
</protein>
<accession>A0ABZ2XSH7</accession>
<dbReference type="SUPFAM" id="SSF51126">
    <property type="entry name" value="Pectin lyase-like"/>
    <property type="match status" value="1"/>
</dbReference>
<feature type="domain" description="CHRD" evidence="1">
    <location>
        <begin position="5"/>
        <end position="156"/>
    </location>
</feature>
<proteinExistence type="predicted"/>
<evidence type="ECO:0000313" key="3">
    <source>
        <dbReference type="Proteomes" id="UP001623232"/>
    </source>
</evidence>
<dbReference type="Gene3D" id="2.60.40.2700">
    <property type="match status" value="2"/>
</dbReference>
<dbReference type="RefSeq" id="WP_406645684.1">
    <property type="nucleotide sequence ID" value="NZ_CP123584.1"/>
</dbReference>
<dbReference type="InterPro" id="IPR011050">
    <property type="entry name" value="Pectin_lyase_fold/virulence"/>
</dbReference>
<dbReference type="InterPro" id="IPR018511">
    <property type="entry name" value="Hemolysin-typ_Ca-bd_CS"/>
</dbReference>
<dbReference type="InterPro" id="IPR010895">
    <property type="entry name" value="CHRD"/>
</dbReference>
<dbReference type="InterPro" id="IPR001343">
    <property type="entry name" value="Hemolysn_Ca-bd"/>
</dbReference>
<dbReference type="Pfam" id="PF07452">
    <property type="entry name" value="CHRD"/>
    <property type="match status" value="1"/>
</dbReference>
<reference evidence="2 3" key="1">
    <citation type="submission" date="2023-04" db="EMBL/GenBank/DDBJ databases">
        <title>Complete genome sequence of Alisedimentitalea scapharcae.</title>
        <authorList>
            <person name="Rong J.-C."/>
            <person name="Yi M.-L."/>
            <person name="Zhao Q."/>
        </authorList>
    </citation>
    <scope>NUCLEOTIDE SEQUENCE [LARGE SCALE GENOMIC DNA]</scope>
    <source>
        <strain evidence="2 3">KCTC 42119</strain>
    </source>
</reference>
<dbReference type="SUPFAM" id="SSF51120">
    <property type="entry name" value="beta-Roll"/>
    <property type="match status" value="4"/>
</dbReference>
<dbReference type="EMBL" id="CP123584">
    <property type="protein sequence ID" value="WZK88299.1"/>
    <property type="molecule type" value="Genomic_DNA"/>
</dbReference>
<sequence>MARFFRISLDGLQEVPGVASTATGYGYALYENTGFSETLWYRIFLTGLDYSLVLPESGPFPVDISDDVTGIHFHSGARGTNGEVVFNIQTEDPNDLNLSESGGVLTIEGQWDALDPASTPLDFFSVPLGNAIVGNDVDLYVNVHTTGNPAGEIRGQFVALSDDEANTITGTPELDYLYGLGGGDTLEGLGGPDLLDGGEGSDTASYASSGQEVSINLATGTATGGDAEGDALVSIENLIGTSRTDGLFGDANDNVLEGGDGADDIQGEGGSDTASYASSDAGVTINLETEETTGGDATGDILVSIENLTGSTFADDLTGDDTANRLEGLDQNDTLAGLAGADTLLGGDGIDTADYSASPDAIAVDLGAGTATGGDAEDDSLSGIENLEGSEFADDLRGNDDANLINGLGGDDTIEGGGGGDTLDGGTGANTLSYGGSAAGVTVNLLENLTSGGDAAGDDLRNFVHILGSLFADDLTGDAQNNQLRGGTGNDVLDGGAGLDTALFSGLFADAEITFGAEQVIVSSVDGVDTLTGIEQLQFDDQTVSTDGLAPVPTVAITGSATQRETLTAVPANTSAIDTSTIAYQWLRDGVDIAGATADSYSLTQNDVGQPVSVRMSYTDTGGTQTVSSTPTAAVANVNDAPTGAPEISGAAHVGNTLTADTSGIDDADGLGTFSYQWQRDGADIDGATGATYELTGADLGEDVSVAVSFTDGQGTDETLTSTSETVQPRLTILVTTTSDTLDPDDGVLSLREAIIQVNAEEGPDSIQLVPLTYTLSLDSTSYRNAGGFDDRSQHLSSEGNARDGDIDIHGDLTLLGAPSGGTLVANTMGTRAFHVHSEAQVYLSDFRIDGGERMEPLAPLLNAQDGGALLNTGGDITIHEMDFTRNQMYAEERVTYNSLAKKSGNFTNAPSEGGAIFNASRTIEITDSLFSGNMAVRGGAISAASGEISIASTQFDQNAVYNRWQRLDGHGKHGFNEYENAGQGAAIYSNPSAQVNVLSRSGTDPTGENATSFTNNTVSDGSGTLIDGNVYLEDLIDVTGKGNNPEALGTGVTRDAPLTRGTLASSLVASAIAAATAGEAVLTRLAGAGPDGCGPVRARFPAGGQPLGLPLCDRDHPAIGRGAVGYRWHRA</sequence>
<evidence type="ECO:0000259" key="1">
    <source>
        <dbReference type="Pfam" id="PF07452"/>
    </source>
</evidence>